<dbReference type="KEGG" id="tva:5468320"/>
<dbReference type="PANTHER" id="PTHR24182">
    <property type="entry name" value="ANKYRIN REPEAT AND SOCS BOX CONTAINING 4"/>
    <property type="match status" value="1"/>
</dbReference>
<dbReference type="Pfam" id="PF11929">
    <property type="entry name" value="DUF3447"/>
    <property type="match status" value="1"/>
</dbReference>
<keyword evidence="3" id="KW-1185">Reference proteome</keyword>
<name>A2DAB4_TRIV3</name>
<proteinExistence type="predicted"/>
<evidence type="ECO:0000313" key="2">
    <source>
        <dbReference type="EMBL" id="EAY22762.1"/>
    </source>
</evidence>
<dbReference type="InterPro" id="IPR020683">
    <property type="entry name" value="DUF3447"/>
</dbReference>
<dbReference type="Gene3D" id="1.25.40.20">
    <property type="entry name" value="Ankyrin repeat-containing domain"/>
    <property type="match status" value="1"/>
</dbReference>
<evidence type="ECO:0000313" key="3">
    <source>
        <dbReference type="Proteomes" id="UP000001542"/>
    </source>
</evidence>
<dbReference type="AlphaFoldDB" id="A2DAB4"/>
<feature type="domain" description="DUF3447" evidence="1">
    <location>
        <begin position="200"/>
        <end position="275"/>
    </location>
</feature>
<dbReference type="VEuPathDB" id="TrichDB:TVAGG3_0267040"/>
<dbReference type="OrthoDB" id="341259at2759"/>
<dbReference type="InParanoid" id="A2DAB4"/>
<sequence length="321" mass="38021">MSENSNPMCKCEEIFEIFKNGIAGWQALYQLITKNEEEINTIYQNIKTNLIDKLKIPSDYVIRSISDLVIYRNRYIKSFLKIAKNIYDDYHLTQVDVSYHFDSYSHQEFGFIFNQNNKNYIVSQDSSKSFRSDVHEGYTIFKAIMENDKESFIDFTERTDFDEYYTELFSSYYPDSWCSLIELCCYYGAVYCFKFLRTKFKSRITQKCLRYSFLKGNPEIMNECLKELKPDFECMKNAIISHNVDFVTFLMNENNITIDLDTCSRYNNLMAFFIYLDQTNEINECFINSKFFCIPSLCEYFISHGANINVKDKAGQAAIHY</sequence>
<dbReference type="PANTHER" id="PTHR24182:SF13">
    <property type="entry name" value="LD18443P"/>
    <property type="match status" value="1"/>
</dbReference>
<reference evidence="2" key="2">
    <citation type="journal article" date="2007" name="Science">
        <title>Draft genome sequence of the sexually transmitted pathogen Trichomonas vaginalis.</title>
        <authorList>
            <person name="Carlton J.M."/>
            <person name="Hirt R.P."/>
            <person name="Silva J.C."/>
            <person name="Delcher A.L."/>
            <person name="Schatz M."/>
            <person name="Zhao Q."/>
            <person name="Wortman J.R."/>
            <person name="Bidwell S.L."/>
            <person name="Alsmark U.C.M."/>
            <person name="Besteiro S."/>
            <person name="Sicheritz-Ponten T."/>
            <person name="Noel C.J."/>
            <person name="Dacks J.B."/>
            <person name="Foster P.G."/>
            <person name="Simillion C."/>
            <person name="Van de Peer Y."/>
            <person name="Miranda-Saavedra D."/>
            <person name="Barton G.J."/>
            <person name="Westrop G.D."/>
            <person name="Mueller S."/>
            <person name="Dessi D."/>
            <person name="Fiori P.L."/>
            <person name="Ren Q."/>
            <person name="Paulsen I."/>
            <person name="Zhang H."/>
            <person name="Bastida-Corcuera F.D."/>
            <person name="Simoes-Barbosa A."/>
            <person name="Brown M.T."/>
            <person name="Hayes R.D."/>
            <person name="Mukherjee M."/>
            <person name="Okumura C.Y."/>
            <person name="Schneider R."/>
            <person name="Smith A.J."/>
            <person name="Vanacova S."/>
            <person name="Villalvazo M."/>
            <person name="Haas B.J."/>
            <person name="Pertea M."/>
            <person name="Feldblyum T.V."/>
            <person name="Utterback T.R."/>
            <person name="Shu C.L."/>
            <person name="Osoegawa K."/>
            <person name="de Jong P.J."/>
            <person name="Hrdy I."/>
            <person name="Horvathova L."/>
            <person name="Zubacova Z."/>
            <person name="Dolezal P."/>
            <person name="Malik S.B."/>
            <person name="Logsdon J.M. Jr."/>
            <person name="Henze K."/>
            <person name="Gupta A."/>
            <person name="Wang C.C."/>
            <person name="Dunne R.L."/>
            <person name="Upcroft J.A."/>
            <person name="Upcroft P."/>
            <person name="White O."/>
            <person name="Salzberg S.L."/>
            <person name="Tang P."/>
            <person name="Chiu C.-H."/>
            <person name="Lee Y.-S."/>
            <person name="Embley T.M."/>
            <person name="Coombs G.H."/>
            <person name="Mottram J.C."/>
            <person name="Tachezy J."/>
            <person name="Fraser-Liggett C.M."/>
            <person name="Johnson P.J."/>
        </authorList>
    </citation>
    <scope>NUCLEOTIDE SEQUENCE [LARGE SCALE GENOMIC DNA]</scope>
    <source>
        <strain evidence="2">G3</strain>
    </source>
</reference>
<reference evidence="2" key="1">
    <citation type="submission" date="2006-10" db="EMBL/GenBank/DDBJ databases">
        <authorList>
            <person name="Amadeo P."/>
            <person name="Zhao Q."/>
            <person name="Wortman J."/>
            <person name="Fraser-Liggett C."/>
            <person name="Carlton J."/>
        </authorList>
    </citation>
    <scope>NUCLEOTIDE SEQUENCE</scope>
    <source>
        <strain evidence="2">G3</strain>
    </source>
</reference>
<gene>
    <name evidence="2" type="ORF">TVAG_476910</name>
</gene>
<dbReference type="EMBL" id="DS113182">
    <property type="protein sequence ID" value="EAY22762.1"/>
    <property type="molecule type" value="Genomic_DNA"/>
</dbReference>
<dbReference type="VEuPathDB" id="TrichDB:TVAG_017440"/>
<protein>
    <recommendedName>
        <fullName evidence="1">DUF3447 domain-containing protein</fullName>
    </recommendedName>
</protein>
<dbReference type="RefSeq" id="XP_001583748.1">
    <property type="nucleotide sequence ID" value="XM_001583698.1"/>
</dbReference>
<organism evidence="2 3">
    <name type="scientific">Trichomonas vaginalis (strain ATCC PRA-98 / G3)</name>
    <dbReference type="NCBI Taxonomy" id="412133"/>
    <lineage>
        <taxon>Eukaryota</taxon>
        <taxon>Metamonada</taxon>
        <taxon>Parabasalia</taxon>
        <taxon>Trichomonadida</taxon>
        <taxon>Trichomonadidae</taxon>
        <taxon>Trichomonas</taxon>
    </lineage>
</organism>
<dbReference type="Proteomes" id="UP000001542">
    <property type="component" value="Unassembled WGS sequence"/>
</dbReference>
<dbReference type="InterPro" id="IPR036770">
    <property type="entry name" value="Ankyrin_rpt-contain_sf"/>
</dbReference>
<accession>A2DAB4</accession>
<evidence type="ECO:0000259" key="1">
    <source>
        <dbReference type="Pfam" id="PF11929"/>
    </source>
</evidence>
<dbReference type="SUPFAM" id="SSF48403">
    <property type="entry name" value="Ankyrin repeat"/>
    <property type="match status" value="1"/>
</dbReference>
<dbReference type="eggNOG" id="ENOG502SD9J">
    <property type="taxonomic scope" value="Eukaryota"/>
</dbReference>